<evidence type="ECO:0000313" key="14">
    <source>
        <dbReference type="Proteomes" id="UP000598196"/>
    </source>
</evidence>
<evidence type="ECO:0000256" key="1">
    <source>
        <dbReference type="ARBA" id="ARBA00001400"/>
    </source>
</evidence>
<comment type="catalytic activity">
    <reaction evidence="1 9 11">
        <text>Hydrolyzes single-stranded DNA or mismatched double-stranded DNA and polynucleotides, releasing free uracil.</text>
        <dbReference type="EC" id="3.2.2.27"/>
    </reaction>
</comment>
<evidence type="ECO:0000256" key="9">
    <source>
        <dbReference type="HAMAP-Rule" id="MF_00148"/>
    </source>
</evidence>
<feature type="domain" description="Uracil-DNA glycosylase-like" evidence="12">
    <location>
        <begin position="43"/>
        <end position="201"/>
    </location>
</feature>
<dbReference type="NCBIfam" id="NF003592">
    <property type="entry name" value="PRK05254.1-5"/>
    <property type="match status" value="1"/>
</dbReference>
<dbReference type="HAMAP" id="MF_00148">
    <property type="entry name" value="UDG"/>
    <property type="match status" value="1"/>
</dbReference>
<evidence type="ECO:0000256" key="10">
    <source>
        <dbReference type="PROSITE-ProRule" id="PRU10072"/>
    </source>
</evidence>
<evidence type="ECO:0000256" key="3">
    <source>
        <dbReference type="ARBA" id="ARBA00008184"/>
    </source>
</evidence>
<comment type="subcellular location">
    <subcellularLocation>
        <location evidence="9">Cytoplasm</location>
    </subcellularLocation>
</comment>
<keyword evidence="7 9" id="KW-0378">Hydrolase</keyword>
<dbReference type="GO" id="GO:0004844">
    <property type="term" value="F:uracil DNA N-glycosylase activity"/>
    <property type="evidence" value="ECO:0007669"/>
    <property type="project" value="UniProtKB-UniRule"/>
</dbReference>
<evidence type="ECO:0000256" key="11">
    <source>
        <dbReference type="RuleBase" id="RU003780"/>
    </source>
</evidence>
<comment type="similarity">
    <text evidence="3 9 11">Belongs to the uracil-DNA glycosylase (UDG) superfamily. UNG family.</text>
</comment>
<protein>
    <recommendedName>
        <fullName evidence="5 9">Uracil-DNA glycosylase</fullName>
        <shortName evidence="9">UDG</shortName>
        <ecNumber evidence="4 9">3.2.2.27</ecNumber>
    </recommendedName>
</protein>
<reference evidence="13 14" key="1">
    <citation type="journal article" date="2014" name="Int. J. Syst. Evol. Microbiol.">
        <title>Complete genome sequence of Corynebacterium casei LMG S-19264T (=DSM 44701T), isolated from a smear-ripened cheese.</title>
        <authorList>
            <consortium name="US DOE Joint Genome Institute (JGI-PGF)"/>
            <person name="Walter F."/>
            <person name="Albersmeier A."/>
            <person name="Kalinowski J."/>
            <person name="Ruckert C."/>
        </authorList>
    </citation>
    <scope>NUCLEOTIDE SEQUENCE [LARGE SCALE GENOMIC DNA]</scope>
    <source>
        <strain evidence="13 14">CGMCC 1.7029</strain>
    </source>
</reference>
<evidence type="ECO:0000256" key="4">
    <source>
        <dbReference type="ARBA" id="ARBA00012030"/>
    </source>
</evidence>
<dbReference type="CDD" id="cd10027">
    <property type="entry name" value="UDG-F1-like"/>
    <property type="match status" value="1"/>
</dbReference>
<dbReference type="SMART" id="SM00986">
    <property type="entry name" value="UDG"/>
    <property type="match status" value="1"/>
</dbReference>
<dbReference type="Proteomes" id="UP000598196">
    <property type="component" value="Unassembled WGS sequence"/>
</dbReference>
<dbReference type="NCBIfam" id="TIGR00628">
    <property type="entry name" value="ung"/>
    <property type="match status" value="1"/>
</dbReference>
<dbReference type="EMBL" id="BMLP01000002">
    <property type="protein sequence ID" value="GGO30621.1"/>
    <property type="molecule type" value="Genomic_DNA"/>
</dbReference>
<dbReference type="Pfam" id="PF03167">
    <property type="entry name" value="UDG"/>
    <property type="match status" value="1"/>
</dbReference>
<dbReference type="GO" id="GO:0005737">
    <property type="term" value="C:cytoplasm"/>
    <property type="evidence" value="ECO:0007669"/>
    <property type="project" value="UniProtKB-SubCell"/>
</dbReference>
<proteinExistence type="inferred from homology"/>
<comment type="caution">
    <text evidence="13">The sequence shown here is derived from an EMBL/GenBank/DDBJ whole genome shotgun (WGS) entry which is preliminary data.</text>
</comment>
<keyword evidence="8 9" id="KW-0234">DNA repair</keyword>
<dbReference type="InterPro" id="IPR036895">
    <property type="entry name" value="Uracil-DNA_glycosylase-like_sf"/>
</dbReference>
<dbReference type="InterPro" id="IPR005122">
    <property type="entry name" value="Uracil-DNA_glycosylase-like"/>
</dbReference>
<evidence type="ECO:0000313" key="13">
    <source>
        <dbReference type="EMBL" id="GGO30621.1"/>
    </source>
</evidence>
<keyword evidence="6 9" id="KW-0227">DNA damage</keyword>
<dbReference type="InterPro" id="IPR018085">
    <property type="entry name" value="Ura-DNA_Glyclase_AS"/>
</dbReference>
<dbReference type="SMART" id="SM00987">
    <property type="entry name" value="UreE_C"/>
    <property type="match status" value="1"/>
</dbReference>
<evidence type="ECO:0000256" key="2">
    <source>
        <dbReference type="ARBA" id="ARBA00002631"/>
    </source>
</evidence>
<dbReference type="GO" id="GO:0097510">
    <property type="term" value="P:base-excision repair, AP site formation via deaminated base removal"/>
    <property type="evidence" value="ECO:0007669"/>
    <property type="project" value="TreeGrafter"/>
</dbReference>
<keyword evidence="9" id="KW-0963">Cytoplasm</keyword>
<organism evidence="13 14">
    <name type="scientific">Gemmobacter aquaticus</name>
    <dbReference type="NCBI Taxonomy" id="490185"/>
    <lineage>
        <taxon>Bacteria</taxon>
        <taxon>Pseudomonadati</taxon>
        <taxon>Pseudomonadota</taxon>
        <taxon>Alphaproteobacteria</taxon>
        <taxon>Rhodobacterales</taxon>
        <taxon>Paracoccaceae</taxon>
        <taxon>Gemmobacter</taxon>
    </lineage>
</organism>
<evidence type="ECO:0000256" key="6">
    <source>
        <dbReference type="ARBA" id="ARBA00022763"/>
    </source>
</evidence>
<sequence length="213" mass="23541">MGLPAPPASWADLPFFSRDWPALAARLTDNPGWQPAAIFRALDLTPREKVRVVILGQDPYHTPGRATGLAFSFPPGEPARDSLRNILTELRSDLGVDRKDGDLTGWARQGVLLLNSVLTVPVGQAFGHKRWGWEALVSQILMATAEDGPRAFLLWGRPAQAACARLPRARHLFIESAHPSPLSAHRGFFGSRPFSRVNDWLATREEPPIDWSV</sequence>
<comment type="function">
    <text evidence="2 9 11">Excises uracil residues from the DNA which can arise as a result of misincorporation of dUMP residues by DNA polymerase or due to deamination of cytosine.</text>
</comment>
<gene>
    <name evidence="9 13" type="primary">ung</name>
    <name evidence="13" type="ORF">GCM10010991_15630</name>
</gene>
<evidence type="ECO:0000256" key="5">
    <source>
        <dbReference type="ARBA" id="ARBA00018429"/>
    </source>
</evidence>
<dbReference type="EC" id="3.2.2.27" evidence="4 9"/>
<dbReference type="NCBIfam" id="NF003588">
    <property type="entry name" value="PRK05254.1-1"/>
    <property type="match status" value="1"/>
</dbReference>
<dbReference type="PANTHER" id="PTHR11264">
    <property type="entry name" value="URACIL-DNA GLYCOSYLASE"/>
    <property type="match status" value="1"/>
</dbReference>
<dbReference type="PANTHER" id="PTHR11264:SF0">
    <property type="entry name" value="URACIL-DNA GLYCOSYLASE"/>
    <property type="match status" value="1"/>
</dbReference>
<dbReference type="PROSITE" id="PS00130">
    <property type="entry name" value="U_DNA_GLYCOSYLASE"/>
    <property type="match status" value="1"/>
</dbReference>
<evidence type="ECO:0000256" key="8">
    <source>
        <dbReference type="ARBA" id="ARBA00023204"/>
    </source>
</evidence>
<keyword evidence="14" id="KW-1185">Reference proteome</keyword>
<dbReference type="Gene3D" id="3.40.470.10">
    <property type="entry name" value="Uracil-DNA glycosylase-like domain"/>
    <property type="match status" value="1"/>
</dbReference>
<feature type="active site" description="Proton acceptor" evidence="9 10">
    <location>
        <position position="58"/>
    </location>
</feature>
<accession>A0A918DD00</accession>
<name>A0A918DD00_9RHOB</name>
<dbReference type="AlphaFoldDB" id="A0A918DD00"/>
<evidence type="ECO:0000259" key="12">
    <source>
        <dbReference type="SMART" id="SM00986"/>
    </source>
</evidence>
<dbReference type="InterPro" id="IPR002043">
    <property type="entry name" value="UDG_fam1"/>
</dbReference>
<dbReference type="SUPFAM" id="SSF52141">
    <property type="entry name" value="Uracil-DNA glycosylase-like"/>
    <property type="match status" value="1"/>
</dbReference>
<evidence type="ECO:0000256" key="7">
    <source>
        <dbReference type="ARBA" id="ARBA00022801"/>
    </source>
</evidence>